<dbReference type="KEGG" id="plut:EI981_14525"/>
<name>A0A3S9UYW9_9BACL</name>
<proteinExistence type="predicted"/>
<organism evidence="1 2">
    <name type="scientific">Paenibacillus lutimineralis</name>
    <dbReference type="NCBI Taxonomy" id="2707005"/>
    <lineage>
        <taxon>Bacteria</taxon>
        <taxon>Bacillati</taxon>
        <taxon>Bacillota</taxon>
        <taxon>Bacilli</taxon>
        <taxon>Bacillales</taxon>
        <taxon>Paenibacillaceae</taxon>
        <taxon>Paenibacillus</taxon>
    </lineage>
</organism>
<dbReference type="EMBL" id="CP034346">
    <property type="protein sequence ID" value="AZS15542.1"/>
    <property type="molecule type" value="Genomic_DNA"/>
</dbReference>
<dbReference type="Proteomes" id="UP000270678">
    <property type="component" value="Chromosome"/>
</dbReference>
<gene>
    <name evidence="1" type="ORF">EI981_14525</name>
</gene>
<evidence type="ECO:0000313" key="1">
    <source>
        <dbReference type="EMBL" id="AZS15542.1"/>
    </source>
</evidence>
<keyword evidence="2" id="KW-1185">Reference proteome</keyword>
<reference evidence="2" key="1">
    <citation type="submission" date="2018-12" db="EMBL/GenBank/DDBJ databases">
        <title>Complete genome sequence of Paenibacillus sp. MBLB1234.</title>
        <authorList>
            <person name="Nam Y.-D."/>
            <person name="Kang J."/>
            <person name="Chung W.-H."/>
            <person name="Park Y.S."/>
        </authorList>
    </citation>
    <scope>NUCLEOTIDE SEQUENCE [LARGE SCALE GENOMIC DNA]</scope>
    <source>
        <strain evidence="2">MBLB1234</strain>
    </source>
</reference>
<evidence type="ECO:0000313" key="2">
    <source>
        <dbReference type="Proteomes" id="UP000270678"/>
    </source>
</evidence>
<dbReference type="OrthoDB" id="3010323at2"/>
<dbReference type="RefSeq" id="WP_126999278.1">
    <property type="nucleotide sequence ID" value="NZ_CP034346.1"/>
</dbReference>
<sequence>MVNELNRMFRKVNDILGVSIKLPEPKKNTLKAASTVNFVVGAGFVVASVIFTNKWCAVFGGLGIISGIIQRHEGKAAK</sequence>
<protein>
    <submittedName>
        <fullName evidence="1">Uncharacterized protein</fullName>
    </submittedName>
</protein>
<accession>A0A3S9UYW9</accession>
<dbReference type="AlphaFoldDB" id="A0A3S9UYW9"/>